<dbReference type="EMBL" id="FQVL01000012">
    <property type="protein sequence ID" value="SHF26648.1"/>
    <property type="molecule type" value="Genomic_DNA"/>
</dbReference>
<name>A0A1M5A8P0_9BACL</name>
<organism evidence="1 2">
    <name type="scientific">Seinonella peptonophila</name>
    <dbReference type="NCBI Taxonomy" id="112248"/>
    <lineage>
        <taxon>Bacteria</taxon>
        <taxon>Bacillati</taxon>
        <taxon>Bacillota</taxon>
        <taxon>Bacilli</taxon>
        <taxon>Bacillales</taxon>
        <taxon>Thermoactinomycetaceae</taxon>
        <taxon>Seinonella</taxon>
    </lineage>
</organism>
<reference evidence="1 2" key="1">
    <citation type="submission" date="2016-11" db="EMBL/GenBank/DDBJ databases">
        <authorList>
            <person name="Jaros S."/>
            <person name="Januszkiewicz K."/>
            <person name="Wedrychowicz H."/>
        </authorList>
    </citation>
    <scope>NUCLEOTIDE SEQUENCE [LARGE SCALE GENOMIC DNA]</scope>
    <source>
        <strain evidence="1 2">DSM 44666</strain>
    </source>
</reference>
<accession>A0A1M5A8P0</accession>
<keyword evidence="2" id="KW-1185">Reference proteome</keyword>
<proteinExistence type="predicted"/>
<dbReference type="RefSeq" id="WP_073156800.1">
    <property type="nucleotide sequence ID" value="NZ_FQVL01000012.1"/>
</dbReference>
<dbReference type="Proteomes" id="UP000184476">
    <property type="component" value="Unassembled WGS sequence"/>
</dbReference>
<evidence type="ECO:0000313" key="2">
    <source>
        <dbReference type="Proteomes" id="UP000184476"/>
    </source>
</evidence>
<protein>
    <submittedName>
        <fullName evidence="1">Uncharacterized protein</fullName>
    </submittedName>
</protein>
<dbReference type="AlphaFoldDB" id="A0A1M5A8P0"/>
<sequence>MIDGTYTSFQARRLITILRNIWDNDSFIWEVHPKLNIKDLVLEANKRGKTGFIWLLVDDIKIAKERVINRGEFLSIKPDEIIPLMDIRADLEWHRFPKISSFRPLDWALVINTSKKMEVVAEFQHGKCTFLREGLSETLKERIIPSKPRKSPVKAALDNGVFRSEKDYYGIDGKRRRTPRLLNDVQGLIIPMPPNKHEKQRS</sequence>
<evidence type="ECO:0000313" key="1">
    <source>
        <dbReference type="EMBL" id="SHF26648.1"/>
    </source>
</evidence>
<gene>
    <name evidence="1" type="ORF">SAMN05444392_11284</name>
</gene>